<evidence type="ECO:0000256" key="2">
    <source>
        <dbReference type="ARBA" id="ARBA00022574"/>
    </source>
</evidence>
<feature type="repeat" description="WD" evidence="3">
    <location>
        <begin position="203"/>
        <end position="237"/>
    </location>
</feature>
<dbReference type="AlphaFoldDB" id="A0A1Z5K7J8"/>
<comment type="similarity">
    <text evidence="1">Belongs to the WD repeat THOC6 family.</text>
</comment>
<evidence type="ECO:0000256" key="3">
    <source>
        <dbReference type="PROSITE-ProRule" id="PRU00221"/>
    </source>
</evidence>
<protein>
    <submittedName>
        <fullName evidence="4">Uncharacterized protein</fullName>
    </submittedName>
</protein>
<proteinExistence type="inferred from homology"/>
<keyword evidence="5" id="KW-1185">Reference proteome</keyword>
<dbReference type="PROSITE" id="PS50082">
    <property type="entry name" value="WD_REPEATS_2"/>
    <property type="match status" value="1"/>
</dbReference>
<name>A0A1Z5K7J8_FISSO</name>
<reference evidence="4 5" key="1">
    <citation type="journal article" date="2015" name="Plant Cell">
        <title>Oil accumulation by the oleaginous diatom Fistulifera solaris as revealed by the genome and transcriptome.</title>
        <authorList>
            <person name="Tanaka T."/>
            <person name="Maeda Y."/>
            <person name="Veluchamy A."/>
            <person name="Tanaka M."/>
            <person name="Abida H."/>
            <person name="Marechal E."/>
            <person name="Bowler C."/>
            <person name="Muto M."/>
            <person name="Sunaga Y."/>
            <person name="Tanaka M."/>
            <person name="Yoshino T."/>
            <person name="Taniguchi T."/>
            <person name="Fukuda Y."/>
            <person name="Nemoto M."/>
            <person name="Matsumoto M."/>
            <person name="Wong P.S."/>
            <person name="Aburatani S."/>
            <person name="Fujibuchi W."/>
        </authorList>
    </citation>
    <scope>NUCLEOTIDE SEQUENCE [LARGE SCALE GENOMIC DNA]</scope>
    <source>
        <strain evidence="4 5">JPCC DA0580</strain>
    </source>
</reference>
<dbReference type="SMART" id="SM00320">
    <property type="entry name" value="WD40"/>
    <property type="match status" value="4"/>
</dbReference>
<dbReference type="GO" id="GO:0000347">
    <property type="term" value="C:THO complex"/>
    <property type="evidence" value="ECO:0007669"/>
    <property type="project" value="TreeGrafter"/>
</dbReference>
<dbReference type="SUPFAM" id="SSF50978">
    <property type="entry name" value="WD40 repeat-like"/>
    <property type="match status" value="1"/>
</dbReference>
<dbReference type="OrthoDB" id="273067at2759"/>
<dbReference type="PANTHER" id="PTHR44411">
    <property type="entry name" value="THO COMPLEX SUBUNIT 6 HOMOLOG"/>
    <property type="match status" value="1"/>
</dbReference>
<dbReference type="GO" id="GO:0000346">
    <property type="term" value="C:transcription export complex"/>
    <property type="evidence" value="ECO:0007669"/>
    <property type="project" value="TreeGrafter"/>
</dbReference>
<evidence type="ECO:0000313" key="4">
    <source>
        <dbReference type="EMBL" id="GAX22263.1"/>
    </source>
</evidence>
<sequence>MTTLDLPPPSFYHDTLNYASEWSEYQNQLLAQLSSLTCFDLVFEGNEILIACTSTGELCFFRLAHIGVDNEEDYSDNATFTDNSLKDTKTCFYRFQLTKGSLYSLKIQSDAEHTWLIVGGDGGVWLFDWNDVQGALNNSSAFNQPPKHNHFPLHPSPHEAAIDVNDTCFQNGCLFGAAGDNFGCYKWDVATGKLITTYPSKFLQTLTLVPDTNLLLTGGEEGVLSLWDTQQDRRVDQLEIPYPSSKGSTNSIEKRGALPNCQTRLTCSIARDENWWTIGGERIHTLNMRQQSVSDKGGFLATFHGPTRSIVSQLELRETPQKLSFVDNNKNTLISVANESYVSHFQNPLALENPERVWCHSPSVFAAAVSENGILAVAGVGSTIDLYRNQTELIGTVRL</sequence>
<dbReference type="Proteomes" id="UP000198406">
    <property type="component" value="Unassembled WGS sequence"/>
</dbReference>
<dbReference type="InParanoid" id="A0A1Z5K7J8"/>
<evidence type="ECO:0000313" key="5">
    <source>
        <dbReference type="Proteomes" id="UP000198406"/>
    </source>
</evidence>
<dbReference type="InterPro" id="IPR036322">
    <property type="entry name" value="WD40_repeat_dom_sf"/>
</dbReference>
<gene>
    <name evidence="4" type="ORF">FisN_25Lh073</name>
</gene>
<dbReference type="InterPro" id="IPR001680">
    <property type="entry name" value="WD40_rpt"/>
</dbReference>
<evidence type="ECO:0000256" key="1">
    <source>
        <dbReference type="ARBA" id="ARBA00009728"/>
    </source>
</evidence>
<dbReference type="Gene3D" id="2.130.10.10">
    <property type="entry name" value="YVTN repeat-like/Quinoprotein amine dehydrogenase"/>
    <property type="match status" value="1"/>
</dbReference>
<dbReference type="EMBL" id="BDSP01000180">
    <property type="protein sequence ID" value="GAX22263.1"/>
    <property type="molecule type" value="Genomic_DNA"/>
</dbReference>
<organism evidence="4 5">
    <name type="scientific">Fistulifera solaris</name>
    <name type="common">Oleaginous diatom</name>
    <dbReference type="NCBI Taxonomy" id="1519565"/>
    <lineage>
        <taxon>Eukaryota</taxon>
        <taxon>Sar</taxon>
        <taxon>Stramenopiles</taxon>
        <taxon>Ochrophyta</taxon>
        <taxon>Bacillariophyta</taxon>
        <taxon>Bacillariophyceae</taxon>
        <taxon>Bacillariophycidae</taxon>
        <taxon>Naviculales</taxon>
        <taxon>Naviculaceae</taxon>
        <taxon>Fistulifera</taxon>
    </lineage>
</organism>
<dbReference type="PANTHER" id="PTHR44411:SF1">
    <property type="entry name" value="THO COMPLEX SUBUNIT 6 HOMOLOG"/>
    <property type="match status" value="1"/>
</dbReference>
<dbReference type="InterPro" id="IPR042626">
    <property type="entry name" value="THOC6"/>
</dbReference>
<comment type="caution">
    <text evidence="4">The sequence shown here is derived from an EMBL/GenBank/DDBJ whole genome shotgun (WGS) entry which is preliminary data.</text>
</comment>
<keyword evidence="2 3" id="KW-0853">WD repeat</keyword>
<dbReference type="InterPro" id="IPR015943">
    <property type="entry name" value="WD40/YVTN_repeat-like_dom_sf"/>
</dbReference>
<accession>A0A1Z5K7J8</accession>
<dbReference type="GO" id="GO:0006406">
    <property type="term" value="P:mRNA export from nucleus"/>
    <property type="evidence" value="ECO:0007669"/>
    <property type="project" value="TreeGrafter"/>
</dbReference>